<accession>A0ABS2MT31</accession>
<evidence type="ECO:0000313" key="3">
    <source>
        <dbReference type="Proteomes" id="UP000767854"/>
    </source>
</evidence>
<dbReference type="InterPro" id="IPR017896">
    <property type="entry name" value="4Fe4S_Fe-S-bd"/>
</dbReference>
<comment type="caution">
    <text evidence="2">The sequence shown here is derived from an EMBL/GenBank/DDBJ whole genome shotgun (WGS) entry which is preliminary data.</text>
</comment>
<feature type="domain" description="4Fe-4S ferredoxin-type" evidence="1">
    <location>
        <begin position="5"/>
        <end position="35"/>
    </location>
</feature>
<dbReference type="RefSeq" id="WP_243423686.1">
    <property type="nucleotide sequence ID" value="NZ_JAFBDT010000018.1"/>
</dbReference>
<gene>
    <name evidence="2" type="ORF">JOC49_002002</name>
</gene>
<keyword evidence="3" id="KW-1185">Reference proteome</keyword>
<feature type="domain" description="4Fe-4S ferredoxin-type" evidence="1">
    <location>
        <begin position="36"/>
        <end position="65"/>
    </location>
</feature>
<proteinExistence type="predicted"/>
<protein>
    <submittedName>
        <fullName evidence="2">Fe-S-cluster-containing hydrogenase component 2</fullName>
    </submittedName>
</protein>
<dbReference type="PROSITE" id="PS51379">
    <property type="entry name" value="4FE4S_FER_2"/>
    <property type="match status" value="2"/>
</dbReference>
<organism evidence="2 3">
    <name type="scientific">Fusibacter tunisiensis</name>
    <dbReference type="NCBI Taxonomy" id="1008308"/>
    <lineage>
        <taxon>Bacteria</taxon>
        <taxon>Bacillati</taxon>
        <taxon>Bacillota</taxon>
        <taxon>Clostridia</taxon>
        <taxon>Eubacteriales</taxon>
        <taxon>Eubacteriales Family XII. Incertae Sedis</taxon>
        <taxon>Fusibacter</taxon>
    </lineage>
</organism>
<name>A0ABS2MT31_9FIRM</name>
<evidence type="ECO:0000259" key="1">
    <source>
        <dbReference type="PROSITE" id="PS51379"/>
    </source>
</evidence>
<sequence length="68" mass="7509">MYDLDVIVIDEMCVQGCHCPSLTVCPVNAITREGQNPPEIDLDLCIRCGKCIKFCAQCAIQFDEVESA</sequence>
<dbReference type="Gene3D" id="3.30.70.20">
    <property type="match status" value="1"/>
</dbReference>
<reference evidence="2 3" key="1">
    <citation type="submission" date="2021-01" db="EMBL/GenBank/DDBJ databases">
        <title>Genomic Encyclopedia of Type Strains, Phase IV (KMG-IV): sequencing the most valuable type-strain genomes for metagenomic binning, comparative biology and taxonomic classification.</title>
        <authorList>
            <person name="Goeker M."/>
        </authorList>
    </citation>
    <scope>NUCLEOTIDE SEQUENCE [LARGE SCALE GENOMIC DNA]</scope>
    <source>
        <strain evidence="2 3">DSM 24436</strain>
    </source>
</reference>
<dbReference type="SUPFAM" id="SSF54862">
    <property type="entry name" value="4Fe-4S ferredoxins"/>
    <property type="match status" value="1"/>
</dbReference>
<dbReference type="Proteomes" id="UP000767854">
    <property type="component" value="Unassembled WGS sequence"/>
</dbReference>
<evidence type="ECO:0000313" key="2">
    <source>
        <dbReference type="EMBL" id="MBM7562442.1"/>
    </source>
</evidence>
<dbReference type="EMBL" id="JAFBDT010000018">
    <property type="protein sequence ID" value="MBM7562442.1"/>
    <property type="molecule type" value="Genomic_DNA"/>
</dbReference>